<dbReference type="InterPro" id="IPR036661">
    <property type="entry name" value="Luciferase-like_sf"/>
</dbReference>
<name>A0A0C5C8R9_HEYCO</name>
<dbReference type="RefSeq" id="WP_017550137.1">
    <property type="nucleotide sequence ID" value="NZ_CP010525.1"/>
</dbReference>
<keyword evidence="5" id="KW-1185">Reference proteome</keyword>
<evidence type="ECO:0000313" key="5">
    <source>
        <dbReference type="Proteomes" id="UP000032024"/>
    </source>
</evidence>
<dbReference type="PANTHER" id="PTHR30137:SF6">
    <property type="entry name" value="LUCIFERASE-LIKE MONOOXYGENASE"/>
    <property type="match status" value="1"/>
</dbReference>
<evidence type="ECO:0000313" key="3">
    <source>
        <dbReference type="EMBL" id="AJO21795.1"/>
    </source>
</evidence>
<dbReference type="InterPro" id="IPR011251">
    <property type="entry name" value="Luciferase-like_dom"/>
</dbReference>
<dbReference type="GO" id="GO:0016705">
    <property type="term" value="F:oxidoreductase activity, acting on paired donors, with incorporation or reduction of molecular oxygen"/>
    <property type="evidence" value="ECO:0007669"/>
    <property type="project" value="InterPro"/>
</dbReference>
<dbReference type="FunFam" id="3.20.20.30:FF:000002">
    <property type="entry name" value="LLM class flavin-dependent oxidoreductase"/>
    <property type="match status" value="1"/>
</dbReference>
<dbReference type="Proteomes" id="UP000032024">
    <property type="component" value="Chromosome"/>
</dbReference>
<dbReference type="Pfam" id="PF00296">
    <property type="entry name" value="Bac_luciferase"/>
    <property type="match status" value="1"/>
</dbReference>
<dbReference type="Gene3D" id="3.20.20.30">
    <property type="entry name" value="Luciferase-like domain"/>
    <property type="match status" value="1"/>
</dbReference>
<proteinExistence type="predicted"/>
<dbReference type="GO" id="GO:0005829">
    <property type="term" value="C:cytosol"/>
    <property type="evidence" value="ECO:0007669"/>
    <property type="project" value="TreeGrafter"/>
</dbReference>
<reference evidence="4" key="4">
    <citation type="submission" date="2016-01" db="EMBL/GenBank/DDBJ databases">
        <authorList>
            <person name="Oliw E.H."/>
        </authorList>
    </citation>
    <scope>NUCLEOTIDE SEQUENCE [LARGE SCALE GENOMIC DNA]</scope>
    <source>
        <strain evidence="4">GED7749B</strain>
    </source>
</reference>
<accession>A0A0C5C8R9</accession>
<evidence type="ECO:0000256" key="1">
    <source>
        <dbReference type="ARBA" id="ARBA00007789"/>
    </source>
</evidence>
<evidence type="ECO:0000313" key="6">
    <source>
        <dbReference type="Proteomes" id="UP000070376"/>
    </source>
</evidence>
<gene>
    <name evidence="4" type="ORF">HMPREF3213_02791</name>
    <name evidence="3" type="ORF">SB48_HM08orf01536</name>
</gene>
<sequence length="339" mass="37628">MGSQKKLNDVAFSVLDLIPVLSGKTPADSFKNSLSLAQHVENWGYKRYWLAEHHNMVGVASSATAVLVGYIAAGTKTIRVGSGGVMLPNHAPLVVAEQFGTLGSIYPGRIDLGLGRAPGTDQLTAAALRRNLRGGEMDFPDNVQELMNYFLSDKERRTYARAVVAEGVDVPVWLLGSSTYSATLAARLGLPFSFASHFAPAQLFDALYLYRENFKPSKYLQKPYVIACVNGVAADTDAEAERIATSLYQFFLGVIRGKSQTLQPPVDSMNGIWTPFEKEAALRQLEYAFIGSKQTIKEKMEEFLDDTQVDELMFVSHIYNHEERLRSYEILSELKEDHM</sequence>
<dbReference type="InterPro" id="IPR050766">
    <property type="entry name" value="Bact_Lucif_Oxidored"/>
</dbReference>
<dbReference type="EMBL" id="CP010525">
    <property type="protein sequence ID" value="AJO21795.1"/>
    <property type="molecule type" value="Genomic_DNA"/>
</dbReference>
<evidence type="ECO:0000313" key="4">
    <source>
        <dbReference type="EMBL" id="KWZ79256.1"/>
    </source>
</evidence>
<dbReference type="InterPro" id="IPR019949">
    <property type="entry name" value="CmoO-like"/>
</dbReference>
<dbReference type="Proteomes" id="UP000070376">
    <property type="component" value="Unassembled WGS sequence"/>
</dbReference>
<dbReference type="AlphaFoldDB" id="A0A0C5C8R9"/>
<reference evidence="5" key="2">
    <citation type="submission" date="2015-01" db="EMBL/GenBank/DDBJ databases">
        <title>Comparative genome analysis of Bacillus coagulans HM-08, Clostridium butyricum HM-68, Bacillus subtilis HM-66 and Bacillus paralicheniformis BL-09.</title>
        <authorList>
            <person name="Zhang H."/>
        </authorList>
    </citation>
    <scope>NUCLEOTIDE SEQUENCE [LARGE SCALE GENOMIC DNA]</scope>
    <source>
        <strain evidence="5">HM-08</strain>
    </source>
</reference>
<dbReference type="EMBL" id="LRPN01000121">
    <property type="protein sequence ID" value="KWZ79256.1"/>
    <property type="molecule type" value="Genomic_DNA"/>
</dbReference>
<dbReference type="CDD" id="cd00347">
    <property type="entry name" value="Flavin_utilizing_monoxygenases"/>
    <property type="match status" value="1"/>
</dbReference>
<dbReference type="PATRIC" id="fig|1398.18.peg.1017"/>
<evidence type="ECO:0000259" key="2">
    <source>
        <dbReference type="Pfam" id="PF00296"/>
    </source>
</evidence>
<dbReference type="PANTHER" id="PTHR30137">
    <property type="entry name" value="LUCIFERASE-LIKE MONOOXYGENASE"/>
    <property type="match status" value="1"/>
</dbReference>
<comment type="similarity">
    <text evidence="1">To bacterial alkanal monooxygenase alpha and beta chains.</text>
</comment>
<reference evidence="3" key="1">
    <citation type="submission" date="2015-01" db="EMBL/GenBank/DDBJ databases">
        <title>Comparative genome analysis of Bacillus coagulans HM-08, Clostridium butyricum HM-68, Bacillus subtilis HM-66 and Bacillus licheniformis BL-09.</title>
        <authorList>
            <person name="Zhang H."/>
        </authorList>
    </citation>
    <scope>NUCLEOTIDE SEQUENCE [LARGE SCALE GENOMIC DNA]</scope>
    <source>
        <strain evidence="3">HM-08</strain>
    </source>
</reference>
<feature type="domain" description="Luciferase-like" evidence="2">
    <location>
        <begin position="23"/>
        <end position="304"/>
    </location>
</feature>
<dbReference type="SUPFAM" id="SSF51679">
    <property type="entry name" value="Bacterial luciferase-like"/>
    <property type="match status" value="1"/>
</dbReference>
<reference evidence="6" key="3">
    <citation type="submission" date="2016-01" db="EMBL/GenBank/DDBJ databases">
        <authorList>
            <person name="Mitreva M."/>
            <person name="Pepin K.H."/>
            <person name="Mihindukulasuriya K.A."/>
            <person name="Fulton R."/>
            <person name="Fronick C."/>
            <person name="O'Laughlin M."/>
            <person name="Miner T."/>
            <person name="Herter B."/>
            <person name="Rosa B.A."/>
            <person name="Cordes M."/>
            <person name="Tomlinson C."/>
            <person name="Wollam A."/>
            <person name="Palsikar V.B."/>
            <person name="Mardis E.R."/>
            <person name="Wilson R.K."/>
        </authorList>
    </citation>
    <scope>NUCLEOTIDE SEQUENCE [LARGE SCALE GENOMIC DNA]</scope>
    <source>
        <strain evidence="6">GED7749B</strain>
    </source>
</reference>
<dbReference type="NCBIfam" id="TIGR03558">
    <property type="entry name" value="oxido_grp_1"/>
    <property type="match status" value="1"/>
</dbReference>
<organism evidence="4 6">
    <name type="scientific">Heyndrickxia coagulans</name>
    <name type="common">Weizmannia coagulans</name>
    <dbReference type="NCBI Taxonomy" id="1398"/>
    <lineage>
        <taxon>Bacteria</taxon>
        <taxon>Bacillati</taxon>
        <taxon>Bacillota</taxon>
        <taxon>Bacilli</taxon>
        <taxon>Bacillales</taxon>
        <taxon>Bacillaceae</taxon>
        <taxon>Heyndrickxia</taxon>
    </lineage>
</organism>
<protein>
    <submittedName>
        <fullName evidence="4">Luciferase family oxidoreductase, FMN-dependent, PP_0088 family</fullName>
    </submittedName>
</protein>